<reference evidence="5" key="1">
    <citation type="journal article" date="2019" name="Int. J. Syst. Evol. Microbiol.">
        <title>The Global Catalogue of Microorganisms (GCM) 10K type strain sequencing project: providing services to taxonomists for standard genome sequencing and annotation.</title>
        <authorList>
            <consortium name="The Broad Institute Genomics Platform"/>
            <consortium name="The Broad Institute Genome Sequencing Center for Infectious Disease"/>
            <person name="Wu L."/>
            <person name="Ma J."/>
        </authorList>
    </citation>
    <scope>NUCLEOTIDE SEQUENCE [LARGE SCALE GENOMIC DNA]</scope>
    <source>
        <strain evidence="5">DT28</strain>
    </source>
</reference>
<evidence type="ECO:0000313" key="4">
    <source>
        <dbReference type="EMBL" id="MFC4653495.1"/>
    </source>
</evidence>
<dbReference type="CDD" id="cd00088">
    <property type="entry name" value="HPT"/>
    <property type="match status" value="1"/>
</dbReference>
<comment type="caution">
    <text evidence="4">The sequence shown here is derived from an EMBL/GenBank/DDBJ whole genome shotgun (WGS) entry which is preliminary data.</text>
</comment>
<protein>
    <submittedName>
        <fullName evidence="4">Hpt domain-containing protein</fullName>
    </submittedName>
</protein>
<gene>
    <name evidence="4" type="ORF">ACFO3I_00515</name>
</gene>
<feature type="modified residue" description="Phosphohistidine" evidence="2">
    <location>
        <position position="47"/>
    </location>
</feature>
<keyword evidence="5" id="KW-1185">Reference proteome</keyword>
<dbReference type="Gene3D" id="1.20.120.160">
    <property type="entry name" value="HPT domain"/>
    <property type="match status" value="1"/>
</dbReference>
<dbReference type="EMBL" id="JBHSGB010000001">
    <property type="protein sequence ID" value="MFC4653495.1"/>
    <property type="molecule type" value="Genomic_DNA"/>
</dbReference>
<evidence type="ECO:0000256" key="1">
    <source>
        <dbReference type="ARBA" id="ARBA00023012"/>
    </source>
</evidence>
<name>A0ABV9JJ15_9GAMM</name>
<dbReference type="InterPro" id="IPR008207">
    <property type="entry name" value="Sig_transdc_His_kin_Hpt_dom"/>
</dbReference>
<keyword evidence="2" id="KW-0597">Phosphoprotein</keyword>
<dbReference type="SUPFAM" id="SSF47226">
    <property type="entry name" value="Histidine-containing phosphotransfer domain, HPT domain"/>
    <property type="match status" value="1"/>
</dbReference>
<dbReference type="Pfam" id="PF01627">
    <property type="entry name" value="Hpt"/>
    <property type="match status" value="1"/>
</dbReference>
<dbReference type="SMART" id="SM00073">
    <property type="entry name" value="HPT"/>
    <property type="match status" value="1"/>
</dbReference>
<organism evidence="4 5">
    <name type="scientific">Rheinheimera marina</name>
    <dbReference type="NCBI Taxonomy" id="1774958"/>
    <lineage>
        <taxon>Bacteria</taxon>
        <taxon>Pseudomonadati</taxon>
        <taxon>Pseudomonadota</taxon>
        <taxon>Gammaproteobacteria</taxon>
        <taxon>Chromatiales</taxon>
        <taxon>Chromatiaceae</taxon>
        <taxon>Rheinheimera</taxon>
    </lineage>
</organism>
<accession>A0ABV9JJ15</accession>
<proteinExistence type="predicted"/>
<dbReference type="PROSITE" id="PS50894">
    <property type="entry name" value="HPT"/>
    <property type="match status" value="1"/>
</dbReference>
<dbReference type="PANTHER" id="PTHR43395">
    <property type="entry name" value="SENSOR HISTIDINE KINASE CHEA"/>
    <property type="match status" value="1"/>
</dbReference>
<evidence type="ECO:0000259" key="3">
    <source>
        <dbReference type="PROSITE" id="PS50894"/>
    </source>
</evidence>
<dbReference type="InterPro" id="IPR036641">
    <property type="entry name" value="HPT_dom_sf"/>
</dbReference>
<keyword evidence="1" id="KW-0902">Two-component regulatory system</keyword>
<dbReference type="RefSeq" id="WP_377330840.1">
    <property type="nucleotide sequence ID" value="NZ_JBHSGB010000001.1"/>
</dbReference>
<dbReference type="PANTHER" id="PTHR43395:SF10">
    <property type="entry name" value="CHEMOTAXIS PROTEIN CHEA"/>
    <property type="match status" value="1"/>
</dbReference>
<sequence>MDLTQAKSLFIEEASGLLASMESCLLEIESGEATVAEHIDAIFRAAHTIKGSAGLFGFDAVVAFTHNLESVLDKVRAAQLTMDAELINLMFGCQDHLSGMIQQLQDADFELDLQHGQWLLQQLAAYMTGGAAAQTEPPPAEEMQQVEHEHWQIDIEYGADVFRDGLKIKAHKIKSLH</sequence>
<evidence type="ECO:0000256" key="2">
    <source>
        <dbReference type="PROSITE-ProRule" id="PRU00110"/>
    </source>
</evidence>
<dbReference type="InterPro" id="IPR051315">
    <property type="entry name" value="Bact_Chemotaxis_CheA"/>
</dbReference>
<evidence type="ECO:0000313" key="5">
    <source>
        <dbReference type="Proteomes" id="UP001595962"/>
    </source>
</evidence>
<feature type="domain" description="HPt" evidence="3">
    <location>
        <begin position="1"/>
        <end position="104"/>
    </location>
</feature>
<dbReference type="Proteomes" id="UP001595962">
    <property type="component" value="Unassembled WGS sequence"/>
</dbReference>